<protein>
    <submittedName>
        <fullName evidence="1">Uncharacterized protein</fullName>
    </submittedName>
</protein>
<evidence type="ECO:0000313" key="1">
    <source>
        <dbReference type="EMBL" id="APW19043.1"/>
    </source>
</evidence>
<name>A0ABN4V1K5_9BIFI</name>
<dbReference type="Proteomes" id="UP000186260">
    <property type="component" value="Chromosome"/>
</dbReference>
<accession>A0ABN4V1K5</accession>
<reference evidence="2" key="1">
    <citation type="submission" date="2017-01" db="EMBL/GenBank/DDBJ databases">
        <title>Gardnerella vaginalis bacteremia associated with severe acute encephalopathy in a young female patient: Case Report and characterization of the isolate.</title>
        <authorList>
            <person name="Tankovic J."/>
            <person name="Timinskas A."/>
            <person name="Zilnyte M."/>
            <person name="Janulaitiene M."/>
            <person name="Zvirbliene A."/>
            <person name="Pleckaityte M."/>
        </authorList>
    </citation>
    <scope>NUCLEOTIDE SEQUENCE [LARGE SCALE GENOMIC DNA]</scope>
    <source>
        <strain evidence="2">GV37</strain>
    </source>
</reference>
<gene>
    <name evidence="1" type="ORF">BVL65_05810</name>
</gene>
<sequence>MWRGAQNVRVRSRYKRSLTKLALEVHWTSNLSEFPLRVAFARAVLRSSMSSRPRLEGAFRQTS</sequence>
<dbReference type="EMBL" id="CP019058">
    <property type="protein sequence ID" value="APW19043.1"/>
    <property type="molecule type" value="Genomic_DNA"/>
</dbReference>
<proteinExistence type="predicted"/>
<evidence type="ECO:0000313" key="2">
    <source>
        <dbReference type="Proteomes" id="UP000186260"/>
    </source>
</evidence>
<keyword evidence="2" id="KW-1185">Reference proteome</keyword>
<organism evidence="1 2">
    <name type="scientific">Gardnerella swidsinskii</name>
    <dbReference type="NCBI Taxonomy" id="2792979"/>
    <lineage>
        <taxon>Bacteria</taxon>
        <taxon>Bacillati</taxon>
        <taxon>Actinomycetota</taxon>
        <taxon>Actinomycetes</taxon>
        <taxon>Bifidobacteriales</taxon>
        <taxon>Bifidobacteriaceae</taxon>
        <taxon>Gardnerella</taxon>
    </lineage>
</organism>